<accession>A0A386Z877</accession>
<evidence type="ECO:0000313" key="2">
    <source>
        <dbReference type="Proteomes" id="UP000267164"/>
    </source>
</evidence>
<reference evidence="1 2" key="1">
    <citation type="submission" date="2018-09" db="EMBL/GenBank/DDBJ databases">
        <title>Nocardia yunnanensis sp. nov., an actinomycete isolated from a soil sample.</title>
        <authorList>
            <person name="Zhang J."/>
        </authorList>
    </citation>
    <scope>NUCLEOTIDE SEQUENCE [LARGE SCALE GENOMIC DNA]</scope>
    <source>
        <strain evidence="1 2">CFHS0054</strain>
    </source>
</reference>
<dbReference type="KEGG" id="nyu:D7D52_00865"/>
<gene>
    <name evidence="1" type="ORF">D7D52_00865</name>
</gene>
<dbReference type="AlphaFoldDB" id="A0A386Z877"/>
<name>A0A386Z877_9NOCA</name>
<keyword evidence="2" id="KW-1185">Reference proteome</keyword>
<proteinExistence type="predicted"/>
<sequence>MGRDGVVDRVVVVVALGSAAGSSGVAVTVEMGACRDGMSAATRQDGDGGITTAGVAEALPLVEVTGAACRSAFSGGGAT</sequence>
<dbReference type="Proteomes" id="UP000267164">
    <property type="component" value="Chromosome"/>
</dbReference>
<organism evidence="1 2">
    <name type="scientific">Nocardia yunnanensis</name>
    <dbReference type="NCBI Taxonomy" id="2382165"/>
    <lineage>
        <taxon>Bacteria</taxon>
        <taxon>Bacillati</taxon>
        <taxon>Actinomycetota</taxon>
        <taxon>Actinomycetes</taxon>
        <taxon>Mycobacteriales</taxon>
        <taxon>Nocardiaceae</taxon>
        <taxon>Nocardia</taxon>
    </lineage>
</organism>
<protein>
    <submittedName>
        <fullName evidence="1">Uncharacterized protein</fullName>
    </submittedName>
</protein>
<evidence type="ECO:0000313" key="1">
    <source>
        <dbReference type="EMBL" id="AYF72669.1"/>
    </source>
</evidence>
<dbReference type="EMBL" id="CP032568">
    <property type="protein sequence ID" value="AYF72669.1"/>
    <property type="molecule type" value="Genomic_DNA"/>
</dbReference>